<proteinExistence type="predicted"/>
<protein>
    <recommendedName>
        <fullName evidence="3">F-box domain-containing protein</fullName>
    </recommendedName>
</protein>
<dbReference type="Pfam" id="PF07734">
    <property type="entry name" value="FBA_1"/>
    <property type="match status" value="1"/>
</dbReference>
<accession>A0AAN9JDD9</accession>
<evidence type="ECO:0000313" key="4">
    <source>
        <dbReference type="EMBL" id="KAK7295239.1"/>
    </source>
</evidence>
<feature type="domain" description="F-box" evidence="3">
    <location>
        <begin position="1"/>
        <end position="43"/>
    </location>
</feature>
<dbReference type="InterPro" id="IPR036047">
    <property type="entry name" value="F-box-like_dom_sf"/>
</dbReference>
<dbReference type="Pfam" id="PF00646">
    <property type="entry name" value="F-box"/>
    <property type="match status" value="1"/>
</dbReference>
<dbReference type="EMBL" id="JAYKXN010000004">
    <property type="protein sequence ID" value="KAK7295239.1"/>
    <property type="molecule type" value="Genomic_DNA"/>
</dbReference>
<keyword evidence="5" id="KW-1185">Reference proteome</keyword>
<dbReference type="SMART" id="SM00256">
    <property type="entry name" value="FBOX"/>
    <property type="match status" value="1"/>
</dbReference>
<keyword evidence="1" id="KW-0880">Kelch repeat</keyword>
<dbReference type="AlphaFoldDB" id="A0AAN9JDD9"/>
<gene>
    <name evidence="4" type="ORF">RJT34_18144</name>
</gene>
<dbReference type="PANTHER" id="PTHR31672:SF13">
    <property type="entry name" value="F-BOX PROTEIN CPR30-LIKE"/>
    <property type="match status" value="1"/>
</dbReference>
<dbReference type="Gene3D" id="1.20.1280.50">
    <property type="match status" value="1"/>
</dbReference>
<dbReference type="Proteomes" id="UP001359559">
    <property type="component" value="Unassembled WGS sequence"/>
</dbReference>
<dbReference type="InterPro" id="IPR050796">
    <property type="entry name" value="SCF_F-box_component"/>
</dbReference>
<evidence type="ECO:0000259" key="3">
    <source>
        <dbReference type="PROSITE" id="PS50181"/>
    </source>
</evidence>
<evidence type="ECO:0000313" key="5">
    <source>
        <dbReference type="Proteomes" id="UP001359559"/>
    </source>
</evidence>
<comment type="caution">
    <text evidence="4">The sequence shown here is derived from an EMBL/GenBank/DDBJ whole genome shotgun (WGS) entry which is preliminary data.</text>
</comment>
<dbReference type="PANTHER" id="PTHR31672">
    <property type="entry name" value="BNACNNG10540D PROTEIN"/>
    <property type="match status" value="1"/>
</dbReference>
<dbReference type="InterPro" id="IPR017451">
    <property type="entry name" value="F-box-assoc_interact_dom"/>
</dbReference>
<dbReference type="SUPFAM" id="SSF81383">
    <property type="entry name" value="F-box domain"/>
    <property type="match status" value="1"/>
</dbReference>
<organism evidence="4 5">
    <name type="scientific">Clitoria ternatea</name>
    <name type="common">Butterfly pea</name>
    <dbReference type="NCBI Taxonomy" id="43366"/>
    <lineage>
        <taxon>Eukaryota</taxon>
        <taxon>Viridiplantae</taxon>
        <taxon>Streptophyta</taxon>
        <taxon>Embryophyta</taxon>
        <taxon>Tracheophyta</taxon>
        <taxon>Spermatophyta</taxon>
        <taxon>Magnoliopsida</taxon>
        <taxon>eudicotyledons</taxon>
        <taxon>Gunneridae</taxon>
        <taxon>Pentapetalae</taxon>
        <taxon>rosids</taxon>
        <taxon>fabids</taxon>
        <taxon>Fabales</taxon>
        <taxon>Fabaceae</taxon>
        <taxon>Papilionoideae</taxon>
        <taxon>50 kb inversion clade</taxon>
        <taxon>NPAAA clade</taxon>
        <taxon>indigoferoid/millettioid clade</taxon>
        <taxon>Phaseoleae</taxon>
        <taxon>Clitoria</taxon>
    </lineage>
</organism>
<dbReference type="CDD" id="cd22157">
    <property type="entry name" value="F-box_AtFBW1-like"/>
    <property type="match status" value="1"/>
</dbReference>
<dbReference type="InterPro" id="IPR006527">
    <property type="entry name" value="F-box-assoc_dom_typ1"/>
</dbReference>
<reference evidence="4 5" key="1">
    <citation type="submission" date="2024-01" db="EMBL/GenBank/DDBJ databases">
        <title>The genomes of 5 underutilized Papilionoideae crops provide insights into root nodulation and disease resistance.</title>
        <authorList>
            <person name="Yuan L."/>
        </authorList>
    </citation>
    <scope>NUCLEOTIDE SEQUENCE [LARGE SCALE GENOMIC DNA]</scope>
    <source>
        <strain evidence="4">LY-2023</strain>
        <tissue evidence="4">Leaf</tissue>
    </source>
</reference>
<dbReference type="PROSITE" id="PS50181">
    <property type="entry name" value="FBOX"/>
    <property type="match status" value="1"/>
</dbReference>
<dbReference type="InterPro" id="IPR001810">
    <property type="entry name" value="F-box_dom"/>
</dbReference>
<keyword evidence="2" id="KW-0677">Repeat</keyword>
<sequence length="394" mass="45614">MESLPLEVVEEILSWLPVKSLLRFRCVCKSWNSLVFDPNFVKIHLYRSSLRNPQFTYDQVIDQSKHILSVCSVTSLLEKPSSIIPTPTDHQQRQLKFKHIVIGSCNGLVCLLSKQCYHQAYRSDITCWFKVQFWNPATRTISQKSPSVRCSDNIFNVGFGYDASRDTYKAVVGVPREQICNVMTGYSIGDNCWRDILEFPRDVTMFTNNGVYVSGTLNWIAQQNMNFSSEMVIVSFHMQSETCTQLSPPHGCDYDSELAVLGNCLCIYNYYHQNTDFVLWQMKESSWNRLMKVRFEWLQPTNDYEWLHPSMVFPLHMFENGDVFMLFVRCHIDSQAILYKHKDNTFKYFALPRDASVCGGNPITCYAESLVSPRQVSLRDTSMLSNSPIQFPFI</sequence>
<name>A0AAN9JDD9_CLITE</name>
<evidence type="ECO:0000256" key="1">
    <source>
        <dbReference type="ARBA" id="ARBA00022441"/>
    </source>
</evidence>
<dbReference type="NCBIfam" id="TIGR01640">
    <property type="entry name" value="F_box_assoc_1"/>
    <property type="match status" value="1"/>
</dbReference>
<evidence type="ECO:0000256" key="2">
    <source>
        <dbReference type="ARBA" id="ARBA00022737"/>
    </source>
</evidence>
<dbReference type="FunFam" id="1.20.1280.50:FF:000008">
    <property type="entry name" value="F-box only protein 6"/>
    <property type="match status" value="1"/>
</dbReference>